<dbReference type="Proteomes" id="UP000316167">
    <property type="component" value="Unassembled WGS sequence"/>
</dbReference>
<evidence type="ECO:0000313" key="2">
    <source>
        <dbReference type="Proteomes" id="UP000316167"/>
    </source>
</evidence>
<dbReference type="EMBL" id="VLLE01000002">
    <property type="protein sequence ID" value="TWI85613.1"/>
    <property type="molecule type" value="Genomic_DNA"/>
</dbReference>
<dbReference type="SUPFAM" id="SSF52540">
    <property type="entry name" value="P-loop containing nucleoside triphosphate hydrolases"/>
    <property type="match status" value="1"/>
</dbReference>
<sequence length="693" mass="80587">MPIKIRIKGNPDTNEYQDALQLKQLFESSIDTRTTDGEILIVSNATLFGQEVKDVDLIVIGNFEKYRCNIKTKAVGPGKEELELKERTVFVNNFCFTIETKRHRAEDIRLEGLNLLVKYNNKLSDVTTQSENQKYSLKGFLSDRLKFSPYINNFIWFRNVNWDSIKNLIGENELLYTKHNYLPSSFKFPFLMQLACIQQTPYNAKDKDGNYKGYCSFNCLKSKDSFDFTQMENVFNIFERVKVGTGQLTRKKIEQITSKLLDNQQYAQAIGEKLIVISGRAGTGKTIKLLRIACDLAINKGARSLILTYNHALVSDIKRTLALAEIPDGVDSYTVNITTLHKFIFELVIGFGLVTNPNNPLEDAKYIPDFISKYQDYLKELIDCIEAGLIQQKEIQELMRSKHDKIAWDYILIDESQDWSENEKKIIFTIFGRDKAIIADGVDQLIRSQKKCNWIQGLKPDVDFKKTNEKKGLRQEVNLVAFVNEYAKQCGVVWEIEPKQELIGGKIIISTSGYSKQLHDEQLKRCKECENSEYEMMFLVPPSLVSRSQQVNEWGKMVEKRMFSLTQSFKEMGISIWDLTNTDLRTQYVVELNQHRLLQYESCRGLEGWTVVCLELDDFIRYKMETFIEEETNELALESNEEKRRKFVYLWSLIPLTRAIDTLVITIKDKNSDVCMFLRKTYERYPDFIQWID</sequence>
<dbReference type="OrthoDB" id="7066673at2"/>
<organism evidence="1 2">
    <name type="scientific">Lacibacter cauensis</name>
    <dbReference type="NCBI Taxonomy" id="510947"/>
    <lineage>
        <taxon>Bacteria</taxon>
        <taxon>Pseudomonadati</taxon>
        <taxon>Bacteroidota</taxon>
        <taxon>Chitinophagia</taxon>
        <taxon>Chitinophagales</taxon>
        <taxon>Chitinophagaceae</taxon>
        <taxon>Lacibacter</taxon>
    </lineage>
</organism>
<evidence type="ECO:0000313" key="1">
    <source>
        <dbReference type="EMBL" id="TWI85613.1"/>
    </source>
</evidence>
<proteinExistence type="predicted"/>
<protein>
    <submittedName>
        <fullName evidence="1">AAA domain-containing protein</fullName>
    </submittedName>
</protein>
<dbReference type="InterPro" id="IPR027417">
    <property type="entry name" value="P-loop_NTPase"/>
</dbReference>
<gene>
    <name evidence="1" type="ORF">IQ13_0776</name>
</gene>
<dbReference type="Pfam" id="PF13245">
    <property type="entry name" value="AAA_19"/>
    <property type="match status" value="1"/>
</dbReference>
<dbReference type="RefSeq" id="WP_144884659.1">
    <property type="nucleotide sequence ID" value="NZ_VLLE01000002.1"/>
</dbReference>
<comment type="caution">
    <text evidence="1">The sequence shown here is derived from an EMBL/GenBank/DDBJ whole genome shotgun (WGS) entry which is preliminary data.</text>
</comment>
<keyword evidence="2" id="KW-1185">Reference proteome</keyword>
<name>A0A562SWR6_9BACT</name>
<dbReference type="Gene3D" id="3.40.50.300">
    <property type="entry name" value="P-loop containing nucleotide triphosphate hydrolases"/>
    <property type="match status" value="1"/>
</dbReference>
<accession>A0A562SWR6</accession>
<reference evidence="1 2" key="1">
    <citation type="journal article" date="2015" name="Stand. Genomic Sci.">
        <title>Genomic Encyclopedia of Bacterial and Archaeal Type Strains, Phase III: the genomes of soil and plant-associated and newly described type strains.</title>
        <authorList>
            <person name="Whitman W.B."/>
            <person name="Woyke T."/>
            <person name="Klenk H.P."/>
            <person name="Zhou Y."/>
            <person name="Lilburn T.G."/>
            <person name="Beck B.J."/>
            <person name="De Vos P."/>
            <person name="Vandamme P."/>
            <person name="Eisen J.A."/>
            <person name="Garrity G."/>
            <person name="Hugenholtz P."/>
            <person name="Kyrpides N.C."/>
        </authorList>
    </citation>
    <scope>NUCLEOTIDE SEQUENCE [LARGE SCALE GENOMIC DNA]</scope>
    <source>
        <strain evidence="1 2">CGMCC 1.7271</strain>
    </source>
</reference>
<dbReference type="AlphaFoldDB" id="A0A562SWR6"/>